<dbReference type="EMBL" id="KU521356">
    <property type="protein sequence ID" value="ANM44977.1"/>
    <property type="molecule type" value="Genomic_DNA"/>
</dbReference>
<organism evidence="1 2">
    <name type="scientific">Pseudomonas phage KTN4</name>
    <dbReference type="NCBI Taxonomy" id="1862701"/>
    <lineage>
        <taxon>Viruses</taxon>
        <taxon>Duplodnaviria</taxon>
        <taxon>Heunggongvirae</taxon>
        <taxon>Uroviricota</taxon>
        <taxon>Caudoviricetes</taxon>
        <taxon>Chimalliviridae</taxon>
        <taxon>Phikzvirus</taxon>
        <taxon>Phikzvirus phiKZ</taxon>
    </lineage>
</organism>
<gene>
    <name evidence="1" type="ORF">KTN4_219</name>
</gene>
<reference evidence="1 2" key="1">
    <citation type="journal article" date="2016" name="Sci. Rep.">
        <title>A proposed integrated approach for the preclinical evaluation of phage therapy in Pseudomonas infections.</title>
        <authorList>
            <person name="Danis-Wlodarczyk K."/>
            <person name="Vandenheuvel D."/>
            <person name="Jang H.B."/>
            <person name="Briers Y."/>
            <person name="Olszak T."/>
            <person name="Arabski M."/>
            <person name="Wasik S."/>
            <person name="Drabik M."/>
            <person name="Higgins G."/>
            <person name="Tyrrell J."/>
            <person name="Harvey B.J."/>
            <person name="Noben J.P."/>
            <person name="Lavigne R."/>
            <person name="Drulis-Kawa Z."/>
        </authorList>
    </citation>
    <scope>NUCLEOTIDE SEQUENCE [LARGE SCALE GENOMIC DNA]</scope>
</reference>
<proteinExistence type="predicted"/>
<name>A0A192Y5G8_9CAUD</name>
<dbReference type="Proteomes" id="UP000224336">
    <property type="component" value="Segment"/>
</dbReference>
<evidence type="ECO:0000313" key="1">
    <source>
        <dbReference type="EMBL" id="ANM44977.1"/>
    </source>
</evidence>
<accession>A0A192Y5G8</accession>
<evidence type="ECO:0000313" key="2">
    <source>
        <dbReference type="Proteomes" id="UP000224336"/>
    </source>
</evidence>
<dbReference type="SUPFAM" id="SSF64484">
    <property type="entry name" value="beta and beta-prime subunits of DNA dependent RNA-polymerase"/>
    <property type="match status" value="1"/>
</dbReference>
<protein>
    <submittedName>
        <fullName evidence="1">Putative beta/beta'-like virion-associated protein</fullName>
    </submittedName>
</protein>
<sequence>MRLNITQFLKNYSVREYAKLQSPKLHALNKLDLPFESIYQFFDGNNAVMGPSQTDPLFSKHQGKVYIEHVTDMLTFEGNPRRTSNIPATMIQEFRRQNRFFKPLRSDTGFKLSNQNILVMNYNLINPQWNYMASYKATWFRWSNDMRTFWSGVAAACERFPGWNQFIDIHLPELVPPPSSFNKLRGGLTQDLANQFNTPDILNIFDLVRWVSDDRESSFMNVIDAKYYGNINLLFRVQSSFFVINLGMLDQWRRDPEIKDDKGYDTQQIARRLISLVSAMVEYNQGNTSLIKEDTPIFNEDIIVDEETPVSYEEGEAEEVEDVESNNVEEEVTEVDVIDDVQFDPTNLTNLIDIGAIEVTYTPPPESDLEVTKLIIEKDPLESSPSRQIKEEKELIVTDVPEDELFINTEVDEEDKLIDAIRAKAYGMYRVNMISANTFEQAQEDSIMYRRLPDPFTDPNDESVEPMTIAEAMEYHPDDLKIPEDTTFEDKPTIVDKSMLGSKLKAIQRKYNKVLLKKDILNSVLSVQKQGVSVTNYKIETVRDSGNHYQIHKVTLKPIRGRSSQVMFRIPVIDNDGRFMSNGVTYRQRLQRADIPIRKVNPRKVALTSYYNKTFVTRSERAENNFDNWLIRAITNRALDGSDMSVHSVTYAELDQSNYVLPRVYTTLGTAFKGFHNHRNVFYFNFKDRNEFFAKQGLHIEDYETDDLIMVGFNGTDAILLDKNSIFYMKTGNELEPIGTITDILGLDLTKAPLEAILMSIGGKELPLGFILAYHHGLNNLLKKLNVNYQRHQRGTRIVVNSTDYTLAFADEILVFDRADYKAMLVLSGLKRYHKSLRRYSVYDFNKRDVYFRVLEEAGLSNRFTRDIDTLFSAWVDPITEGLLKEMGEPTTFEGLLYRSVELLTNDWSPAEVDGAYMRYRGYERMAGAIFNELNRAVRVFNMRNGGSVQTVELDPHVIWRKIVQDPTVATIEDSNPIANIREQEAMTYRGDGGRGPTSMVARTRIYGEADVGVVSESTVDSGDVGVIAYLVPDANFVNMRGVTRMFDPKTDGPARLLSTSALLGVATEHDDPKRINFISIQQQQGIYADGYTVTPVRTGYEQIIAQRTSSIFAVAAEQDGEVVAIDEYGIQVKYADGNVFGYQLGTVHGTAAGVNYPHILDTSLKKGDKFKRGDTITYNKRYFSEDRYTPGQVLWKAGCMAVVAFDDNLDTLEDGSVISEDLAKRLNTQTTAIKNIDVRFDQTIRDMVKVGDHVDLNSILCIIEDPETAAHSLYDEASIETLRKLSAYSPRAKLVGTVSKIECFYHGEIDDMTPSLQALANTSDKQRAERAKSLKEPTFTGQVDANYRVKGRALEYDHMIIRVYIDHDIPCGVGDKGVVANQMKTVFSRVMTGRNETEDGRNIDLLFGNTSVEERMVLSPKIIATTTGILWAAGKHLVAVYRGNTNAKAK</sequence>